<feature type="binding site" evidence="5">
    <location>
        <position position="362"/>
    </location>
    <ligand>
        <name>Fe cation</name>
        <dbReference type="ChEBI" id="CHEBI:24875"/>
        <note>catalytic</note>
    </ligand>
</feature>
<comment type="cofactor">
    <cofactor evidence="5">
        <name>Fe(2+)</name>
        <dbReference type="ChEBI" id="CHEBI:29033"/>
    </cofactor>
    <text evidence="5">Binds 1 Fe(2+) ion per subunit.</text>
</comment>
<sequence length="370" mass="41936">FICIIKAFDFMSSFGSMMMSAHPITDSDGVTWNIGASMLSGCKYQVMKIPPSRTGKAADALKHAKIFTTISSSWKTCSSYFHSFAMTKNYIIFMEQPMLINCVKLAQMGIKGKSLRDAFEWIPTEKNRFYIVEKSTGTVLKTKYRTEEAYFSFHYANAFEVDNQIVLDIVTYPSPLVLDKFNLSKLRKNIFTTEDPAQLNRFVLPIATDYRTLPENKNLAQINGIRARATRQKDGIMLVPQPVAPPGMEFPRFNHNNHTKPYQFVYATGSYDEGFYRNSICKIDVNSGDLVQHKTNRDDEFFGEPLFIPKPGKDTKEDDGVILSAVSCGDISRPDYLIMLDASSFKEIGRAEFDAKFLQTLHGTFIGSYQ</sequence>
<dbReference type="Pfam" id="PF03055">
    <property type="entry name" value="RPE65"/>
    <property type="match status" value="1"/>
</dbReference>
<keyword evidence="3" id="KW-0560">Oxidoreductase</keyword>
<keyword evidence="2 5" id="KW-0479">Metal-binding</keyword>
<keyword evidence="4 5" id="KW-0408">Iron</keyword>
<protein>
    <submittedName>
        <fullName evidence="6">Uncharacterized protein</fullName>
    </submittedName>
</protein>
<evidence type="ECO:0000313" key="7">
    <source>
        <dbReference type="Proteomes" id="UP000708208"/>
    </source>
</evidence>
<evidence type="ECO:0000256" key="5">
    <source>
        <dbReference type="PIRSR" id="PIRSR604294-1"/>
    </source>
</evidence>
<comment type="caution">
    <text evidence="6">The sequence shown here is derived from an EMBL/GenBank/DDBJ whole genome shotgun (WGS) entry which is preliminary data.</text>
</comment>
<dbReference type="GO" id="GO:0046872">
    <property type="term" value="F:metal ion binding"/>
    <property type="evidence" value="ECO:0007669"/>
    <property type="project" value="UniProtKB-KW"/>
</dbReference>
<feature type="binding site" evidence="5">
    <location>
        <position position="22"/>
    </location>
    <ligand>
        <name>Fe cation</name>
        <dbReference type="ChEBI" id="CHEBI:24875"/>
        <note>catalytic</note>
    </ligand>
</feature>
<keyword evidence="7" id="KW-1185">Reference proteome</keyword>
<gene>
    <name evidence="6" type="ORF">AFUS01_LOCUS6079</name>
</gene>
<evidence type="ECO:0000256" key="3">
    <source>
        <dbReference type="ARBA" id="ARBA00023002"/>
    </source>
</evidence>
<dbReference type="PANTHER" id="PTHR10543">
    <property type="entry name" value="BETA-CAROTENE DIOXYGENASE"/>
    <property type="match status" value="1"/>
</dbReference>
<proteinExistence type="inferred from homology"/>
<dbReference type="GO" id="GO:0003834">
    <property type="term" value="F:beta-carotene 15,15'-dioxygenase activity"/>
    <property type="evidence" value="ECO:0007669"/>
    <property type="project" value="TreeGrafter"/>
</dbReference>
<dbReference type="Proteomes" id="UP000708208">
    <property type="component" value="Unassembled WGS sequence"/>
</dbReference>
<feature type="non-terminal residue" evidence="6">
    <location>
        <position position="1"/>
    </location>
</feature>
<dbReference type="GO" id="GO:0042574">
    <property type="term" value="P:retinal metabolic process"/>
    <property type="evidence" value="ECO:0007669"/>
    <property type="project" value="TreeGrafter"/>
</dbReference>
<organism evidence="6 7">
    <name type="scientific">Allacma fusca</name>
    <dbReference type="NCBI Taxonomy" id="39272"/>
    <lineage>
        <taxon>Eukaryota</taxon>
        <taxon>Metazoa</taxon>
        <taxon>Ecdysozoa</taxon>
        <taxon>Arthropoda</taxon>
        <taxon>Hexapoda</taxon>
        <taxon>Collembola</taxon>
        <taxon>Symphypleona</taxon>
        <taxon>Sminthuridae</taxon>
        <taxon>Allacma</taxon>
    </lineage>
</organism>
<dbReference type="PANTHER" id="PTHR10543:SF24">
    <property type="entry name" value="CAROTENOID ISOMEROOXYGENASE"/>
    <property type="match status" value="1"/>
</dbReference>
<feature type="binding site" evidence="5">
    <location>
        <position position="82"/>
    </location>
    <ligand>
        <name>Fe cation</name>
        <dbReference type="ChEBI" id="CHEBI:24875"/>
        <note>catalytic</note>
    </ligand>
</feature>
<accession>A0A8J2JLH7</accession>
<dbReference type="OrthoDB" id="1069523at2759"/>
<name>A0A8J2JLH7_9HEXA</name>
<dbReference type="GO" id="GO:0016121">
    <property type="term" value="P:carotene catabolic process"/>
    <property type="evidence" value="ECO:0007669"/>
    <property type="project" value="TreeGrafter"/>
</dbReference>
<dbReference type="InterPro" id="IPR004294">
    <property type="entry name" value="Carotenoid_Oase"/>
</dbReference>
<dbReference type="GO" id="GO:0010436">
    <property type="term" value="F:carotenoid dioxygenase activity"/>
    <property type="evidence" value="ECO:0007669"/>
    <property type="project" value="TreeGrafter"/>
</dbReference>
<feature type="binding site" evidence="5">
    <location>
        <position position="154"/>
    </location>
    <ligand>
        <name>Fe cation</name>
        <dbReference type="ChEBI" id="CHEBI:24875"/>
        <note>catalytic</note>
    </ligand>
</feature>
<reference evidence="6" key="1">
    <citation type="submission" date="2021-06" db="EMBL/GenBank/DDBJ databases">
        <authorList>
            <person name="Hodson N. C."/>
            <person name="Mongue J. A."/>
            <person name="Jaron S. K."/>
        </authorList>
    </citation>
    <scope>NUCLEOTIDE SEQUENCE</scope>
</reference>
<comment type="similarity">
    <text evidence="1">Belongs to the carotenoid oxygenase family.</text>
</comment>
<evidence type="ECO:0000256" key="4">
    <source>
        <dbReference type="ARBA" id="ARBA00023004"/>
    </source>
</evidence>
<dbReference type="EMBL" id="CAJVCH010039623">
    <property type="protein sequence ID" value="CAG7716579.1"/>
    <property type="molecule type" value="Genomic_DNA"/>
</dbReference>
<evidence type="ECO:0000256" key="1">
    <source>
        <dbReference type="ARBA" id="ARBA00006787"/>
    </source>
</evidence>
<evidence type="ECO:0000256" key="2">
    <source>
        <dbReference type="ARBA" id="ARBA00022723"/>
    </source>
</evidence>
<dbReference type="AlphaFoldDB" id="A0A8J2JLH7"/>
<evidence type="ECO:0000313" key="6">
    <source>
        <dbReference type="EMBL" id="CAG7716579.1"/>
    </source>
</evidence>